<name>A0A804QCZ7_MAIZE</name>
<dbReference type="AlphaFoldDB" id="A0A804QCZ7"/>
<reference evidence="6" key="2">
    <citation type="submission" date="2019-07" db="EMBL/GenBank/DDBJ databases">
        <authorList>
            <person name="Seetharam A."/>
            <person name="Woodhouse M."/>
            <person name="Cannon E."/>
        </authorList>
    </citation>
    <scope>NUCLEOTIDE SEQUENCE [LARGE SCALE GENOMIC DNA]</scope>
    <source>
        <strain evidence="6">cv. B73</strain>
    </source>
</reference>
<sequence>MGQATLVQNNHLIQAHHKRPKSPFLRSQAPLVPCRRSSEHAQPPRLAWSSRSRLAWSSRSRLASPGARAAASPRLELAQPPRLDLVLGLEPGSSHSRLYPRLELALGFLSQPPLLSIRSVVLLELIFCPTQPCNPAVGGPAKSQLVHEVDALGGEIGKITDRCYLQKRVLNSSKGPAVRALRAQPDKREYAIEMKNSVESTENLFIREAMATEHQNIHECFWGQAARLLGRGPPHQAAAHAPPLLAREARPGADCLDERRVPDLLQLRRPARVRRAVAGAPGAHQDQLH</sequence>
<dbReference type="InterPro" id="IPR002218">
    <property type="entry name" value="MnmG-rel"/>
</dbReference>
<dbReference type="Pfam" id="PF01134">
    <property type="entry name" value="GIDA"/>
    <property type="match status" value="1"/>
</dbReference>
<dbReference type="Gramene" id="Zm00001eb319120_T002">
    <property type="protein sequence ID" value="Zm00001eb319120_P002"/>
    <property type="gene ID" value="Zm00001eb319120"/>
</dbReference>
<keyword evidence="7" id="KW-1185">Reference proteome</keyword>
<evidence type="ECO:0000256" key="3">
    <source>
        <dbReference type="ARBA" id="ARBA00022827"/>
    </source>
</evidence>
<proteinExistence type="predicted"/>
<reference evidence="7" key="1">
    <citation type="submission" date="2015-12" db="EMBL/GenBank/DDBJ databases">
        <title>Update maize B73 reference genome by single molecule sequencing technologies.</title>
        <authorList>
            <consortium name="Maize Genome Sequencing Project"/>
            <person name="Ware D."/>
        </authorList>
    </citation>
    <scope>NUCLEOTIDE SEQUENCE [LARGE SCALE GENOMIC DNA]</scope>
    <source>
        <strain evidence="7">cv. B73</strain>
    </source>
</reference>
<protein>
    <recommendedName>
        <fullName evidence="5">MnmG N-terminal domain-containing protein</fullName>
    </recommendedName>
</protein>
<evidence type="ECO:0000313" key="6">
    <source>
        <dbReference type="EnsemblPlants" id="Zm00001eb319120_P002"/>
    </source>
</evidence>
<organism evidence="6 7">
    <name type="scientific">Zea mays</name>
    <name type="common">Maize</name>
    <dbReference type="NCBI Taxonomy" id="4577"/>
    <lineage>
        <taxon>Eukaryota</taxon>
        <taxon>Viridiplantae</taxon>
        <taxon>Streptophyta</taxon>
        <taxon>Embryophyta</taxon>
        <taxon>Tracheophyta</taxon>
        <taxon>Spermatophyta</taxon>
        <taxon>Magnoliopsida</taxon>
        <taxon>Liliopsida</taxon>
        <taxon>Poales</taxon>
        <taxon>Poaceae</taxon>
        <taxon>PACMAD clade</taxon>
        <taxon>Panicoideae</taxon>
        <taxon>Andropogonodae</taxon>
        <taxon>Andropogoneae</taxon>
        <taxon>Tripsacinae</taxon>
        <taxon>Zea</taxon>
    </lineage>
</organism>
<reference evidence="6" key="3">
    <citation type="submission" date="2021-05" db="UniProtKB">
        <authorList>
            <consortium name="EnsemblPlants"/>
        </authorList>
    </citation>
    <scope>IDENTIFICATION</scope>
    <source>
        <strain evidence="6">cv. B73</strain>
    </source>
</reference>
<dbReference type="EnsemblPlants" id="Zm00001eb319120_T002">
    <property type="protein sequence ID" value="Zm00001eb319120_P002"/>
    <property type="gene ID" value="Zm00001eb319120"/>
</dbReference>
<dbReference type="InterPro" id="IPR036188">
    <property type="entry name" value="FAD/NAD-bd_sf"/>
</dbReference>
<feature type="domain" description="MnmG N-terminal" evidence="5">
    <location>
        <begin position="130"/>
        <end position="213"/>
    </location>
</feature>
<dbReference type="Gene3D" id="3.50.50.60">
    <property type="entry name" value="FAD/NAD(P)-binding domain"/>
    <property type="match status" value="1"/>
</dbReference>
<comment type="cofactor">
    <cofactor evidence="1">
        <name>FAD</name>
        <dbReference type="ChEBI" id="CHEBI:57692"/>
    </cofactor>
</comment>
<dbReference type="InterPro" id="IPR040131">
    <property type="entry name" value="MnmG_N"/>
</dbReference>
<evidence type="ECO:0000256" key="1">
    <source>
        <dbReference type="ARBA" id="ARBA00001974"/>
    </source>
</evidence>
<dbReference type="PANTHER" id="PTHR11806:SF0">
    <property type="entry name" value="PROTEIN MTO1 HOMOLOG, MITOCHONDRIAL"/>
    <property type="match status" value="1"/>
</dbReference>
<keyword evidence="2" id="KW-0285">Flavoprotein</keyword>
<feature type="compositionally biased region" description="Polar residues" evidence="4">
    <location>
        <begin position="1"/>
        <end position="12"/>
    </location>
</feature>
<feature type="region of interest" description="Disordered" evidence="4">
    <location>
        <begin position="1"/>
        <end position="25"/>
    </location>
</feature>
<evidence type="ECO:0000259" key="5">
    <source>
        <dbReference type="Pfam" id="PF01134"/>
    </source>
</evidence>
<dbReference type="PANTHER" id="PTHR11806">
    <property type="entry name" value="GLUCOSE INHIBITED DIVISION PROTEIN A"/>
    <property type="match status" value="1"/>
</dbReference>
<dbReference type="GO" id="GO:0008033">
    <property type="term" value="P:tRNA processing"/>
    <property type="evidence" value="ECO:0007669"/>
    <property type="project" value="InterPro"/>
</dbReference>
<evidence type="ECO:0000256" key="4">
    <source>
        <dbReference type="SAM" id="MobiDB-lite"/>
    </source>
</evidence>
<dbReference type="GO" id="GO:0050660">
    <property type="term" value="F:flavin adenine dinucleotide binding"/>
    <property type="evidence" value="ECO:0007669"/>
    <property type="project" value="InterPro"/>
</dbReference>
<keyword evidence="3" id="KW-0274">FAD</keyword>
<accession>A0A804QCZ7</accession>
<dbReference type="Proteomes" id="UP000007305">
    <property type="component" value="Chromosome 7"/>
</dbReference>
<evidence type="ECO:0000256" key="2">
    <source>
        <dbReference type="ARBA" id="ARBA00022630"/>
    </source>
</evidence>
<dbReference type="InParanoid" id="A0A804QCZ7"/>
<evidence type="ECO:0000313" key="7">
    <source>
        <dbReference type="Proteomes" id="UP000007305"/>
    </source>
</evidence>